<dbReference type="AlphaFoldDB" id="A0A7I7P326"/>
<evidence type="ECO:0000313" key="3">
    <source>
        <dbReference type="Proteomes" id="UP000466632"/>
    </source>
</evidence>
<evidence type="ECO:0000313" key="2">
    <source>
        <dbReference type="EMBL" id="BBY02894.1"/>
    </source>
</evidence>
<dbReference type="Gene3D" id="3.40.710.10">
    <property type="entry name" value="DD-peptidase/beta-lactamase superfamily"/>
    <property type="match status" value="1"/>
</dbReference>
<reference evidence="2 3" key="1">
    <citation type="journal article" date="2019" name="Emerg. Microbes Infect.">
        <title>Comprehensive subspecies identification of 175 nontuberculous mycobacteria species based on 7547 genomic profiles.</title>
        <authorList>
            <person name="Matsumoto Y."/>
            <person name="Kinjo T."/>
            <person name="Motooka D."/>
            <person name="Nabeya D."/>
            <person name="Jung N."/>
            <person name="Uechi K."/>
            <person name="Horii T."/>
            <person name="Iida T."/>
            <person name="Fujita J."/>
            <person name="Nakamura S."/>
        </authorList>
    </citation>
    <scope>NUCLEOTIDE SEQUENCE [LARGE SCALE GENOMIC DNA]</scope>
    <source>
        <strain evidence="2 3">JCM 16018</strain>
    </source>
</reference>
<dbReference type="EMBL" id="AP022582">
    <property type="protein sequence ID" value="BBY02894.1"/>
    <property type="molecule type" value="Genomic_DNA"/>
</dbReference>
<name>A0A7I7P326_9MYCO</name>
<gene>
    <name evidence="2" type="ORF">MSEO_33930</name>
</gene>
<dbReference type="InterPro" id="IPR012338">
    <property type="entry name" value="Beta-lactam/transpept-like"/>
</dbReference>
<dbReference type="GO" id="GO:0008800">
    <property type="term" value="F:beta-lactamase activity"/>
    <property type="evidence" value="ECO:0007669"/>
    <property type="project" value="InterPro"/>
</dbReference>
<protein>
    <recommendedName>
        <fullName evidence="1">Beta-lactamase class A catalytic domain-containing protein</fullName>
    </recommendedName>
</protein>
<organism evidence="2 3">
    <name type="scientific">Mycobacterium seoulense</name>
    <dbReference type="NCBI Taxonomy" id="386911"/>
    <lineage>
        <taxon>Bacteria</taxon>
        <taxon>Bacillati</taxon>
        <taxon>Actinomycetota</taxon>
        <taxon>Actinomycetes</taxon>
        <taxon>Mycobacteriales</taxon>
        <taxon>Mycobacteriaceae</taxon>
        <taxon>Mycobacterium</taxon>
    </lineage>
</organism>
<dbReference type="InterPro" id="IPR045155">
    <property type="entry name" value="Beta-lactam_cat"/>
</dbReference>
<accession>A0A7I7P326</accession>
<keyword evidence="3" id="KW-1185">Reference proteome</keyword>
<dbReference type="Proteomes" id="UP000466632">
    <property type="component" value="Chromosome"/>
</dbReference>
<sequence>MVGPDQRMTSRPLETALEASFDQLSAAVAADVGVAIARPDRTYSLGRWWSGVAWSTIKVPLAIAALRSDWLRAKDLAVKAITESDNRASEQLWSHLGDPEEAARRVQGVIAEGGDTATVVESRRLRRGYTAFGQTQWTLQRQARFAAELASIPGSADVIDLMQRLTSGHRWGLAAKGFAAKGGWGPGINGDYLVRQFGIVPTPSGNWGVALAARVHDGVLETGVDVVNTMSDWVLSRLPGLARY</sequence>
<feature type="domain" description="Beta-lactamase class A catalytic" evidence="1">
    <location>
        <begin position="71"/>
        <end position="191"/>
    </location>
</feature>
<dbReference type="Pfam" id="PF13354">
    <property type="entry name" value="Beta-lactamase2"/>
    <property type="match status" value="1"/>
</dbReference>
<dbReference type="SUPFAM" id="SSF56601">
    <property type="entry name" value="beta-lactamase/transpeptidase-like"/>
    <property type="match status" value="1"/>
</dbReference>
<evidence type="ECO:0000259" key="1">
    <source>
        <dbReference type="Pfam" id="PF13354"/>
    </source>
</evidence>
<dbReference type="KEGG" id="mseo:MSEO_33930"/>
<dbReference type="GO" id="GO:0030655">
    <property type="term" value="P:beta-lactam antibiotic catabolic process"/>
    <property type="evidence" value="ECO:0007669"/>
    <property type="project" value="InterPro"/>
</dbReference>
<proteinExistence type="predicted"/>